<dbReference type="SMART" id="SM00220">
    <property type="entry name" value="S_TKc"/>
    <property type="match status" value="1"/>
</dbReference>
<evidence type="ECO:0000313" key="12">
    <source>
        <dbReference type="EMBL" id="KAL3866220.1"/>
    </source>
</evidence>
<feature type="compositionally biased region" description="Basic and acidic residues" evidence="10">
    <location>
        <begin position="542"/>
        <end position="567"/>
    </location>
</feature>
<keyword evidence="5" id="KW-0418">Kinase</keyword>
<sequence length="723" mass="82473">MEEHKTNQGPLLVHNEGAFTVDPRFTDLQPVGHGGHGVVYAAVDSDCDKAVAIKKLAFADKRTCKYVLREVRIMRRLQHDNIVTVYEVLGPDGYSIDRTSSGGPQHYCDMTSIYLVQELLHTDLHQLIATQQLTDEHTKLFLYQILRGLKYIHSANILHRDLKPGNLLVNVEDLVLKIADFGLARVVDPDYIHKGFLTDGLGTCWYRSPELIISPRDYTKAVDIWSVGCIFGEMLVGKPLFPGAHEMDQIGRIIDAIHLSDNEWNKISQILPMNILNKHNRVPVLPLKEQFKDADPNALDLLEKLLIFEPSKRITSEEALAHPYLSLLSCPEDEPVALKKFQIEHEVDDLSPKTLRRIISIEITNEVETCGIIYPTSSNNLKNSSMELKELISDASAYIEEYFEAEPNSSSGIVLEEKSLIGDKNKSNSDSVYNLLQNDKNRSNSLNGLDILPDDKPPAVVLDFQPVIMPRLSEDFKQLRVIVDLQDNENGKDQNSPKETIEDKLKNDEESHESKSKYAKVRRPDRLIVELENTNAKRKSSTQKDKDRLNEEKRAEGPKERLNKAAKEVSNTSCDGKWNKDQAKFVSTDRKSSKFKHEKKKKNHNNKYSSVDEDSRDFDALYRLPTEHLTGRRNRHNNDIRKNVERQLRLHEQLNERLRRAELEKERCIGAVGGVQGLPVEWEESDHPCDHGIQDGNISPNSEHSRESSPSSENNSFTHRWEK</sequence>
<evidence type="ECO:0000256" key="8">
    <source>
        <dbReference type="PROSITE-ProRule" id="PRU10141"/>
    </source>
</evidence>
<dbReference type="InterPro" id="IPR000719">
    <property type="entry name" value="Prot_kinase_dom"/>
</dbReference>
<dbReference type="EMBL" id="JBJQND010000009">
    <property type="protein sequence ID" value="KAL3866220.1"/>
    <property type="molecule type" value="Genomic_DNA"/>
</dbReference>
<feature type="compositionally biased region" description="Basic and acidic residues" evidence="10">
    <location>
        <begin position="577"/>
        <end position="592"/>
    </location>
</feature>
<dbReference type="PRINTS" id="PR01771">
    <property type="entry name" value="ERK3ERK4MAPK"/>
</dbReference>
<dbReference type="Gene3D" id="3.30.200.20">
    <property type="entry name" value="Phosphorylase Kinase, domain 1"/>
    <property type="match status" value="1"/>
</dbReference>
<dbReference type="AlphaFoldDB" id="A0ABD3VY06"/>
<evidence type="ECO:0000256" key="3">
    <source>
        <dbReference type="ARBA" id="ARBA00022679"/>
    </source>
</evidence>
<dbReference type="InterPro" id="IPR008350">
    <property type="entry name" value="MAPK_ERK3/4"/>
</dbReference>
<accession>A0ABD3VY06</accession>
<keyword evidence="13" id="KW-1185">Reference proteome</keyword>
<evidence type="ECO:0000256" key="6">
    <source>
        <dbReference type="ARBA" id="ARBA00022840"/>
    </source>
</evidence>
<protein>
    <recommendedName>
        <fullName evidence="11">Protein kinase domain-containing protein</fullName>
    </recommendedName>
</protein>
<feature type="compositionally biased region" description="Basic and acidic residues" evidence="10">
    <location>
        <begin position="489"/>
        <end position="529"/>
    </location>
</feature>
<organism evidence="12 13">
    <name type="scientific">Sinanodonta woodiana</name>
    <name type="common">Chinese pond mussel</name>
    <name type="synonym">Anodonta woodiana</name>
    <dbReference type="NCBI Taxonomy" id="1069815"/>
    <lineage>
        <taxon>Eukaryota</taxon>
        <taxon>Metazoa</taxon>
        <taxon>Spiralia</taxon>
        <taxon>Lophotrochozoa</taxon>
        <taxon>Mollusca</taxon>
        <taxon>Bivalvia</taxon>
        <taxon>Autobranchia</taxon>
        <taxon>Heteroconchia</taxon>
        <taxon>Palaeoheterodonta</taxon>
        <taxon>Unionida</taxon>
        <taxon>Unionoidea</taxon>
        <taxon>Unionidae</taxon>
        <taxon>Unioninae</taxon>
        <taxon>Sinanodonta</taxon>
    </lineage>
</organism>
<keyword evidence="3" id="KW-0808">Transferase</keyword>
<evidence type="ECO:0000256" key="4">
    <source>
        <dbReference type="ARBA" id="ARBA00022741"/>
    </source>
</evidence>
<dbReference type="PROSITE" id="PS50011">
    <property type="entry name" value="PROTEIN_KINASE_DOM"/>
    <property type="match status" value="1"/>
</dbReference>
<evidence type="ECO:0000256" key="5">
    <source>
        <dbReference type="ARBA" id="ARBA00022777"/>
    </source>
</evidence>
<keyword evidence="1" id="KW-0723">Serine/threonine-protein kinase</keyword>
<name>A0ABD3VY06_SINWO</name>
<dbReference type="GO" id="GO:0005524">
    <property type="term" value="F:ATP binding"/>
    <property type="evidence" value="ECO:0007669"/>
    <property type="project" value="UniProtKB-UniRule"/>
</dbReference>
<dbReference type="Pfam" id="PF00069">
    <property type="entry name" value="Pkinase"/>
    <property type="match status" value="1"/>
</dbReference>
<evidence type="ECO:0000313" key="13">
    <source>
        <dbReference type="Proteomes" id="UP001634394"/>
    </source>
</evidence>
<keyword evidence="7" id="KW-0131">Cell cycle</keyword>
<keyword evidence="2" id="KW-0597">Phosphoprotein</keyword>
<feature type="binding site" evidence="8">
    <location>
        <position position="55"/>
    </location>
    <ligand>
        <name>ATP</name>
        <dbReference type="ChEBI" id="CHEBI:30616"/>
    </ligand>
</feature>
<comment type="caution">
    <text evidence="12">The sequence shown here is derived from an EMBL/GenBank/DDBJ whole genome shotgun (WGS) entry which is preliminary data.</text>
</comment>
<dbReference type="PANTHER" id="PTHR24055">
    <property type="entry name" value="MITOGEN-ACTIVATED PROTEIN KINASE"/>
    <property type="match status" value="1"/>
</dbReference>
<feature type="region of interest" description="Disordered" evidence="10">
    <location>
        <begin position="488"/>
        <end position="613"/>
    </location>
</feature>
<dbReference type="SUPFAM" id="SSF56112">
    <property type="entry name" value="Protein kinase-like (PK-like)"/>
    <property type="match status" value="1"/>
</dbReference>
<feature type="compositionally biased region" description="Basic residues" evidence="10">
    <location>
        <begin position="593"/>
        <end position="605"/>
    </location>
</feature>
<dbReference type="InterPro" id="IPR050117">
    <property type="entry name" value="MAPK"/>
</dbReference>
<dbReference type="FunFam" id="3.30.200.20:FF:000281">
    <property type="entry name" value="Mitogen-activated protein kinase 4"/>
    <property type="match status" value="1"/>
</dbReference>
<dbReference type="FunFam" id="1.10.510.10:FF:000098">
    <property type="entry name" value="Mitogen-activated protein kinase 1"/>
    <property type="match status" value="1"/>
</dbReference>
<feature type="domain" description="Protein kinase" evidence="11">
    <location>
        <begin position="25"/>
        <end position="325"/>
    </location>
</feature>
<dbReference type="GO" id="GO:0004674">
    <property type="term" value="F:protein serine/threonine kinase activity"/>
    <property type="evidence" value="ECO:0007669"/>
    <property type="project" value="UniProtKB-KW"/>
</dbReference>
<evidence type="ECO:0000256" key="10">
    <source>
        <dbReference type="SAM" id="MobiDB-lite"/>
    </source>
</evidence>
<evidence type="ECO:0000256" key="9">
    <source>
        <dbReference type="SAM" id="Coils"/>
    </source>
</evidence>
<evidence type="ECO:0000256" key="2">
    <source>
        <dbReference type="ARBA" id="ARBA00022553"/>
    </source>
</evidence>
<dbReference type="Gene3D" id="1.10.510.10">
    <property type="entry name" value="Transferase(Phosphotransferase) domain 1"/>
    <property type="match status" value="1"/>
</dbReference>
<dbReference type="PROSITE" id="PS00108">
    <property type="entry name" value="PROTEIN_KINASE_ST"/>
    <property type="match status" value="1"/>
</dbReference>
<keyword evidence="4 8" id="KW-0547">Nucleotide-binding</keyword>
<gene>
    <name evidence="12" type="ORF">ACJMK2_043542</name>
</gene>
<evidence type="ECO:0000256" key="7">
    <source>
        <dbReference type="ARBA" id="ARBA00023306"/>
    </source>
</evidence>
<dbReference type="PROSITE" id="PS00107">
    <property type="entry name" value="PROTEIN_KINASE_ATP"/>
    <property type="match status" value="1"/>
</dbReference>
<dbReference type="Proteomes" id="UP001634394">
    <property type="component" value="Unassembled WGS sequence"/>
</dbReference>
<feature type="region of interest" description="Disordered" evidence="10">
    <location>
        <begin position="679"/>
        <end position="723"/>
    </location>
</feature>
<feature type="coiled-coil region" evidence="9">
    <location>
        <begin position="637"/>
        <end position="671"/>
    </location>
</feature>
<dbReference type="InterPro" id="IPR017441">
    <property type="entry name" value="Protein_kinase_ATP_BS"/>
</dbReference>
<keyword evidence="9" id="KW-0175">Coiled coil</keyword>
<evidence type="ECO:0000259" key="11">
    <source>
        <dbReference type="PROSITE" id="PS50011"/>
    </source>
</evidence>
<dbReference type="InterPro" id="IPR008271">
    <property type="entry name" value="Ser/Thr_kinase_AS"/>
</dbReference>
<proteinExistence type="predicted"/>
<reference evidence="12 13" key="1">
    <citation type="submission" date="2024-11" db="EMBL/GenBank/DDBJ databases">
        <title>Chromosome-level genome assembly of the freshwater bivalve Anodonta woodiana.</title>
        <authorList>
            <person name="Chen X."/>
        </authorList>
    </citation>
    <scope>NUCLEOTIDE SEQUENCE [LARGE SCALE GENOMIC DNA]</scope>
    <source>
        <strain evidence="12">MN2024</strain>
        <tissue evidence="12">Gills</tissue>
    </source>
</reference>
<evidence type="ECO:0000256" key="1">
    <source>
        <dbReference type="ARBA" id="ARBA00022527"/>
    </source>
</evidence>
<keyword evidence="6 8" id="KW-0067">ATP-binding</keyword>
<dbReference type="InterPro" id="IPR011009">
    <property type="entry name" value="Kinase-like_dom_sf"/>
</dbReference>